<proteinExistence type="predicted"/>
<reference evidence="6" key="1">
    <citation type="submission" date="2021-05" db="EMBL/GenBank/DDBJ databases">
        <authorList>
            <person name="Stam R."/>
        </authorList>
    </citation>
    <scope>NUCLEOTIDE SEQUENCE</scope>
    <source>
        <strain evidence="6">CS162</strain>
    </source>
</reference>
<keyword evidence="3 5" id="KW-1133">Transmembrane helix</keyword>
<dbReference type="AlphaFoldDB" id="A0A8J2IA28"/>
<dbReference type="PANTHER" id="PTHR15549">
    <property type="entry name" value="PAIRED IMMUNOGLOBULIN-LIKE TYPE 2 RECEPTOR"/>
    <property type="match status" value="1"/>
</dbReference>
<evidence type="ECO:0008006" key="9">
    <source>
        <dbReference type="Google" id="ProtNLM"/>
    </source>
</evidence>
<dbReference type="OrthoDB" id="5390143at2759"/>
<name>A0A8J2IA28_9PLEO</name>
<keyword evidence="2 5" id="KW-0812">Transmembrane</keyword>
<evidence type="ECO:0000313" key="8">
    <source>
        <dbReference type="Proteomes" id="UP000676310"/>
    </source>
</evidence>
<evidence type="ECO:0000256" key="5">
    <source>
        <dbReference type="SAM" id="Phobius"/>
    </source>
</evidence>
<feature type="transmembrane region" description="Helical" evidence="5">
    <location>
        <begin position="170"/>
        <end position="191"/>
    </location>
</feature>
<evidence type="ECO:0000256" key="1">
    <source>
        <dbReference type="ARBA" id="ARBA00004167"/>
    </source>
</evidence>
<comment type="caution">
    <text evidence="6">The sequence shown here is derived from an EMBL/GenBank/DDBJ whole genome shotgun (WGS) entry which is preliminary data.</text>
</comment>
<dbReference type="GeneID" id="67010626"/>
<dbReference type="PANTHER" id="PTHR15549:SF30">
    <property type="entry name" value="MID2 DOMAIN-CONTAINING PROTEIN"/>
    <property type="match status" value="1"/>
</dbReference>
<dbReference type="GO" id="GO:0016020">
    <property type="term" value="C:membrane"/>
    <property type="evidence" value="ECO:0007669"/>
    <property type="project" value="UniProtKB-SubCell"/>
</dbReference>
<evidence type="ECO:0000313" key="7">
    <source>
        <dbReference type="EMBL" id="CAG5183199.1"/>
    </source>
</evidence>
<dbReference type="EMBL" id="CAJRGZ010000029">
    <property type="protein sequence ID" value="CAG5183199.1"/>
    <property type="molecule type" value="Genomic_DNA"/>
</dbReference>
<evidence type="ECO:0000313" key="6">
    <source>
        <dbReference type="EMBL" id="CAG5176027.1"/>
    </source>
</evidence>
<protein>
    <recommendedName>
        <fullName evidence="9">Mid2 domain-containing protein</fullName>
    </recommendedName>
</protein>
<dbReference type="Proteomes" id="UP000676310">
    <property type="component" value="Unassembled WGS sequence"/>
</dbReference>
<dbReference type="EMBL" id="CAJRGZ010000022">
    <property type="protein sequence ID" value="CAG5176027.1"/>
    <property type="molecule type" value="Genomic_DNA"/>
</dbReference>
<evidence type="ECO:0000256" key="3">
    <source>
        <dbReference type="ARBA" id="ARBA00022989"/>
    </source>
</evidence>
<keyword evidence="4 5" id="KW-0472">Membrane</keyword>
<dbReference type="InterPro" id="IPR051694">
    <property type="entry name" value="Immunoregulatory_rcpt-like"/>
</dbReference>
<dbReference type="GO" id="GO:0071944">
    <property type="term" value="C:cell periphery"/>
    <property type="evidence" value="ECO:0007669"/>
    <property type="project" value="UniProtKB-ARBA"/>
</dbReference>
<sequence length="257" mass="27538">MEFRAPPSNSKSLDFSNAATYTIGNILPVIWTEPLIGVAASLLLWRANATGDLIEPSEYLTQSVVNKTDYSWLIRTGLDLTASNLLQLTIYQEGEVEPDDFSQYFYLVDKVDSVSVSTSSTSSLLLVSSTSAATSSVSTAASSTHTSAPTTAPVPSTAAHANSFPISAKIGVGVGIPVALLLGLVVGFLLFRRHKKDTARQQTPDTQVAEQYKYGHYAPPLNEAPPESLVELDPQHAAEVHAHKTPNDGAASTRYEM</sequence>
<dbReference type="RefSeq" id="XP_043174033.1">
    <property type="nucleotide sequence ID" value="XM_043318098.1"/>
</dbReference>
<accession>A0A8J2IA28</accession>
<gene>
    <name evidence="7" type="ORF">ALTATR162_LOCUS10462</name>
    <name evidence="6" type="ORF">ALTATR162_LOCUS8279</name>
</gene>
<evidence type="ECO:0000256" key="2">
    <source>
        <dbReference type="ARBA" id="ARBA00022692"/>
    </source>
</evidence>
<evidence type="ECO:0000256" key="4">
    <source>
        <dbReference type="ARBA" id="ARBA00023136"/>
    </source>
</evidence>
<organism evidence="6 8">
    <name type="scientific">Alternaria atra</name>
    <dbReference type="NCBI Taxonomy" id="119953"/>
    <lineage>
        <taxon>Eukaryota</taxon>
        <taxon>Fungi</taxon>
        <taxon>Dikarya</taxon>
        <taxon>Ascomycota</taxon>
        <taxon>Pezizomycotina</taxon>
        <taxon>Dothideomycetes</taxon>
        <taxon>Pleosporomycetidae</taxon>
        <taxon>Pleosporales</taxon>
        <taxon>Pleosporineae</taxon>
        <taxon>Pleosporaceae</taxon>
        <taxon>Alternaria</taxon>
        <taxon>Alternaria sect. Ulocladioides</taxon>
    </lineage>
</organism>
<keyword evidence="8" id="KW-1185">Reference proteome</keyword>
<comment type="subcellular location">
    <subcellularLocation>
        <location evidence="1">Membrane</location>
        <topology evidence="1">Single-pass membrane protein</topology>
    </subcellularLocation>
</comment>